<keyword evidence="2" id="KW-1185">Reference proteome</keyword>
<evidence type="ECO:0000313" key="2">
    <source>
        <dbReference type="Proteomes" id="UP000193920"/>
    </source>
</evidence>
<name>A0A1Y1Z5V1_9FUNG</name>
<organism evidence="1 2">
    <name type="scientific">Neocallimastix californiae</name>
    <dbReference type="NCBI Taxonomy" id="1754190"/>
    <lineage>
        <taxon>Eukaryota</taxon>
        <taxon>Fungi</taxon>
        <taxon>Fungi incertae sedis</taxon>
        <taxon>Chytridiomycota</taxon>
        <taxon>Chytridiomycota incertae sedis</taxon>
        <taxon>Neocallimastigomycetes</taxon>
        <taxon>Neocallimastigales</taxon>
        <taxon>Neocallimastigaceae</taxon>
        <taxon>Neocallimastix</taxon>
    </lineage>
</organism>
<protein>
    <submittedName>
        <fullName evidence="1">Uncharacterized protein</fullName>
    </submittedName>
</protein>
<comment type="caution">
    <text evidence="1">The sequence shown here is derived from an EMBL/GenBank/DDBJ whole genome shotgun (WGS) entry which is preliminary data.</text>
</comment>
<reference evidence="1 2" key="1">
    <citation type="submission" date="2016-08" db="EMBL/GenBank/DDBJ databases">
        <title>A Parts List for Fungal Cellulosomes Revealed by Comparative Genomics.</title>
        <authorList>
            <consortium name="DOE Joint Genome Institute"/>
            <person name="Haitjema C.H."/>
            <person name="Gilmore S.P."/>
            <person name="Henske J.K."/>
            <person name="Solomon K.V."/>
            <person name="De Groot R."/>
            <person name="Kuo A."/>
            <person name="Mondo S.J."/>
            <person name="Salamov A.A."/>
            <person name="Labutti K."/>
            <person name="Zhao Z."/>
            <person name="Chiniquy J."/>
            <person name="Barry K."/>
            <person name="Brewer H.M."/>
            <person name="Purvine S.O."/>
            <person name="Wright A.T."/>
            <person name="Boxma B."/>
            <person name="Van Alen T."/>
            <person name="Hackstein J.H."/>
            <person name="Baker S.E."/>
            <person name="Grigoriev I.V."/>
            <person name="O'Malley M.A."/>
        </authorList>
    </citation>
    <scope>NUCLEOTIDE SEQUENCE [LARGE SCALE GENOMIC DNA]</scope>
    <source>
        <strain evidence="1 2">G1</strain>
    </source>
</reference>
<proteinExistence type="predicted"/>
<dbReference type="OrthoDB" id="2155169at2759"/>
<gene>
    <name evidence="1" type="ORF">LY90DRAFT_709260</name>
</gene>
<dbReference type="Proteomes" id="UP000193920">
    <property type="component" value="Unassembled WGS sequence"/>
</dbReference>
<evidence type="ECO:0000313" key="1">
    <source>
        <dbReference type="EMBL" id="ORY05504.1"/>
    </source>
</evidence>
<dbReference type="EMBL" id="MCOG01000449">
    <property type="protein sequence ID" value="ORY05504.1"/>
    <property type="molecule type" value="Genomic_DNA"/>
</dbReference>
<dbReference type="AlphaFoldDB" id="A0A1Y1Z5V1"/>
<sequence length="680" mass="81035">MDNEILSTFNTLISSFKFSEELKQKKTREEILKNDYTKAVWYIAATQVIEKKISKKLPESETRNILQWIMDNKDYYSEGYYKSVFQIKFIKQLYTLTLGLFEENKKKHLDVQNEDNFMKELSYYLISIVSLPVQISNMKKIYEISDNKLLDALAHDDKNACSEFQKEIVADVYVSPLIKLTDLVNQRIDIKLEDQKYSQTLYVIVLTFLEDITRYYRAHGSDLNEKQKLIMCEKIEYIINTICEKVKKKSPTRTLCEKALQIIKNFQEIDIKNSEDMIDAVELFEDLLREKMEKNYEMEYDYPDYSFRIPNVSPVTKLLSSKLKKSNVKNIEIPKKDEHSKEKTFSELRYSRLTDYDGNNNLVCYIEQIWVQVELETESVILEDVTYPDLSNYFCSPEFGVFKMTLKHISWYGIKNQSVNRKFEEAIRIDYNEINCYSYGFIKSEKGKNEEKEQYGYIMVCLKQEVFKFYPFKIYELQLLLTALYSLTGIIPISQEQQVKTILMKKIENVRREVLLYLVRQESPWITTSDELYKSLNRMTHETKPQRILEIERLFHSCRMESEVTKETIYYIRKKWHETYSERVRVKILVILDRLIDRTVLNQSDPNFALILKWLEYLEESLHPIKNFEVLNLIQTLIKRAKMIRIKTLTPLSVNSLTTSFDNYDEFLANLLYTEHIKEI</sequence>
<accession>A0A1Y1Z5V1</accession>